<keyword evidence="1" id="KW-0732">Signal</keyword>
<protein>
    <recommendedName>
        <fullName evidence="4">Aspartyl protease</fullName>
    </recommendedName>
</protein>
<dbReference type="InterPro" id="IPR021109">
    <property type="entry name" value="Peptidase_aspartic_dom_sf"/>
</dbReference>
<dbReference type="SUPFAM" id="SSF50630">
    <property type="entry name" value="Acid proteases"/>
    <property type="match status" value="1"/>
</dbReference>
<gene>
    <name evidence="2" type="ORF">CRP01_17860</name>
</gene>
<organism evidence="2 3">
    <name type="scientific">Flavilitoribacter nigricans (strain ATCC 23147 / DSM 23189 / NBRC 102662 / NCIMB 1420 / SS-2)</name>
    <name type="common">Lewinella nigricans</name>
    <dbReference type="NCBI Taxonomy" id="1122177"/>
    <lineage>
        <taxon>Bacteria</taxon>
        <taxon>Pseudomonadati</taxon>
        <taxon>Bacteroidota</taxon>
        <taxon>Saprospiria</taxon>
        <taxon>Saprospirales</taxon>
        <taxon>Lewinellaceae</taxon>
        <taxon>Flavilitoribacter</taxon>
    </lineage>
</organism>
<dbReference type="OrthoDB" id="5580718at2"/>
<evidence type="ECO:0000313" key="2">
    <source>
        <dbReference type="EMBL" id="PHN05379.1"/>
    </source>
</evidence>
<feature type="signal peptide" evidence="1">
    <location>
        <begin position="1"/>
        <end position="20"/>
    </location>
</feature>
<proteinExistence type="predicted"/>
<comment type="caution">
    <text evidence="2">The sequence shown here is derived from an EMBL/GenBank/DDBJ whole genome shotgun (WGS) entry which is preliminary data.</text>
</comment>
<name>A0A2D0NB32_FLAN2</name>
<reference evidence="2 3" key="1">
    <citation type="submission" date="2017-10" db="EMBL/GenBank/DDBJ databases">
        <title>The draft genome sequence of Lewinella nigricans NBRC 102662.</title>
        <authorList>
            <person name="Wang K."/>
        </authorList>
    </citation>
    <scope>NUCLEOTIDE SEQUENCE [LARGE SCALE GENOMIC DNA]</scope>
    <source>
        <strain evidence="2 3">NBRC 102662</strain>
    </source>
</reference>
<dbReference type="Proteomes" id="UP000223913">
    <property type="component" value="Unassembled WGS sequence"/>
</dbReference>
<dbReference type="AlphaFoldDB" id="A0A2D0NB32"/>
<evidence type="ECO:0000256" key="1">
    <source>
        <dbReference type="SAM" id="SignalP"/>
    </source>
</evidence>
<evidence type="ECO:0008006" key="4">
    <source>
        <dbReference type="Google" id="ProtNLM"/>
    </source>
</evidence>
<dbReference type="RefSeq" id="WP_099151431.1">
    <property type="nucleotide sequence ID" value="NZ_PDUD01000022.1"/>
</dbReference>
<dbReference type="Pfam" id="PF13650">
    <property type="entry name" value="Asp_protease_2"/>
    <property type="match status" value="1"/>
</dbReference>
<evidence type="ECO:0000313" key="3">
    <source>
        <dbReference type="Proteomes" id="UP000223913"/>
    </source>
</evidence>
<feature type="chain" id="PRO_5012790741" description="Aspartyl protease" evidence="1">
    <location>
        <begin position="21"/>
        <end position="395"/>
    </location>
</feature>
<dbReference type="EMBL" id="PDUD01000022">
    <property type="protein sequence ID" value="PHN05379.1"/>
    <property type="molecule type" value="Genomic_DNA"/>
</dbReference>
<sequence>MIRCSLFLLFCFLLSTCTVSYLDSGQLIPAAQEPVAMDFQLEGDLILIQAEVNGRSGTFLLDNGFSMSALDPEFARKAGVTFHDKGGLRDANNQRMEILKTIVDTVRIEGQTFVGTGFYEIETSTFFPCYPVDGIIGATIMNKINWELDFAAQRLRLSSVPFEKPGIRWAVDFIDNNSTLVKLSFRDKTVKAKIDLGSTGGIKLDTEHFRDAFSGTSVVKRMGRFSLSAAGLGGEETAYETASVLPVGYQEEEMPRGARLELRSGLKYPAYVGLEYLRNYDLVINSTAGHYILTPVAGEELPDQLRSYGLAIYQIDGTWRVILLTAGDPLLSKVQIMDEVEELDGAPMSRFPDICAYKDYLATKVDQQAPLNIVLNRTGERLELPYRPEQTMNLR</sequence>
<dbReference type="Gene3D" id="2.40.70.10">
    <property type="entry name" value="Acid Proteases"/>
    <property type="match status" value="1"/>
</dbReference>
<keyword evidence="3" id="KW-1185">Reference proteome</keyword>
<accession>A0A2D0NB32</accession>